<evidence type="ECO:0000256" key="3">
    <source>
        <dbReference type="ARBA" id="ARBA00022448"/>
    </source>
</evidence>
<dbReference type="PROSITE" id="PS01303">
    <property type="entry name" value="BCCT"/>
    <property type="match status" value="1"/>
</dbReference>
<name>A0A2S9Q4I9_9HYPH</name>
<protein>
    <submittedName>
        <fullName evidence="9">Glycine/betaine ABC transporter permease</fullName>
    </submittedName>
</protein>
<gene>
    <name evidence="9" type="ORF">C5L14_28520</name>
</gene>
<comment type="similarity">
    <text evidence="2">Belongs to the BCCT transporter (TC 2.A.15) family.</text>
</comment>
<dbReference type="Pfam" id="PF02028">
    <property type="entry name" value="BCCT"/>
    <property type="match status" value="1"/>
</dbReference>
<organism evidence="9 10">
    <name type="scientific">Labrys okinawensis</name>
    <dbReference type="NCBI Taxonomy" id="346911"/>
    <lineage>
        <taxon>Bacteria</taxon>
        <taxon>Pseudomonadati</taxon>
        <taxon>Pseudomonadota</taxon>
        <taxon>Alphaproteobacteria</taxon>
        <taxon>Hyphomicrobiales</taxon>
        <taxon>Xanthobacteraceae</taxon>
        <taxon>Labrys</taxon>
    </lineage>
</organism>
<feature type="transmembrane region" description="Helical" evidence="8">
    <location>
        <begin position="343"/>
        <end position="361"/>
    </location>
</feature>
<dbReference type="GO" id="GO:0005886">
    <property type="term" value="C:plasma membrane"/>
    <property type="evidence" value="ECO:0007669"/>
    <property type="project" value="UniProtKB-SubCell"/>
</dbReference>
<dbReference type="InterPro" id="IPR000060">
    <property type="entry name" value="BCCT_transptr"/>
</dbReference>
<feature type="transmembrane region" description="Helical" evidence="8">
    <location>
        <begin position="227"/>
        <end position="247"/>
    </location>
</feature>
<dbReference type="AlphaFoldDB" id="A0A2S9Q4I9"/>
<evidence type="ECO:0000256" key="7">
    <source>
        <dbReference type="ARBA" id="ARBA00023136"/>
    </source>
</evidence>
<evidence type="ECO:0000256" key="8">
    <source>
        <dbReference type="SAM" id="Phobius"/>
    </source>
</evidence>
<feature type="transmembrane region" description="Helical" evidence="8">
    <location>
        <begin position="314"/>
        <end position="331"/>
    </location>
</feature>
<feature type="transmembrane region" description="Helical" evidence="8">
    <location>
        <begin position="259"/>
        <end position="279"/>
    </location>
</feature>
<dbReference type="Proteomes" id="UP000237682">
    <property type="component" value="Unassembled WGS sequence"/>
</dbReference>
<keyword evidence="5 8" id="KW-0812">Transmembrane</keyword>
<evidence type="ECO:0000256" key="2">
    <source>
        <dbReference type="ARBA" id="ARBA00005658"/>
    </source>
</evidence>
<dbReference type="InterPro" id="IPR018093">
    <property type="entry name" value="BCCT_CS"/>
</dbReference>
<reference evidence="9 10" key="1">
    <citation type="submission" date="2018-02" db="EMBL/GenBank/DDBJ databases">
        <title>Whole genome sequencing of endophytic bacterium.</title>
        <authorList>
            <person name="Eedara R."/>
            <person name="Podile A.R."/>
        </authorList>
    </citation>
    <scope>NUCLEOTIDE SEQUENCE [LARGE SCALE GENOMIC DNA]</scope>
    <source>
        <strain evidence="9 10">RP1T</strain>
    </source>
</reference>
<dbReference type="PANTHER" id="PTHR30047">
    <property type="entry name" value="HIGH-AFFINITY CHOLINE TRANSPORT PROTEIN-RELATED"/>
    <property type="match status" value="1"/>
</dbReference>
<dbReference type="RefSeq" id="WP_105865440.1">
    <property type="nucleotide sequence ID" value="NZ_PUEJ01000015.1"/>
</dbReference>
<dbReference type="NCBIfam" id="TIGR00842">
    <property type="entry name" value="bcct"/>
    <property type="match status" value="1"/>
</dbReference>
<dbReference type="EMBL" id="PUEJ01000015">
    <property type="protein sequence ID" value="PRH84230.1"/>
    <property type="molecule type" value="Genomic_DNA"/>
</dbReference>
<keyword evidence="10" id="KW-1185">Reference proteome</keyword>
<evidence type="ECO:0000256" key="5">
    <source>
        <dbReference type="ARBA" id="ARBA00022692"/>
    </source>
</evidence>
<feature type="transmembrane region" description="Helical" evidence="8">
    <location>
        <begin position="9"/>
        <end position="26"/>
    </location>
</feature>
<feature type="transmembrane region" description="Helical" evidence="8">
    <location>
        <begin position="406"/>
        <end position="429"/>
    </location>
</feature>
<comment type="caution">
    <text evidence="9">The sequence shown here is derived from an EMBL/GenBank/DDBJ whole genome shotgun (WGS) entry which is preliminary data.</text>
</comment>
<dbReference type="OrthoDB" id="9775735at2"/>
<evidence type="ECO:0000256" key="4">
    <source>
        <dbReference type="ARBA" id="ARBA00022475"/>
    </source>
</evidence>
<keyword evidence="3" id="KW-0813">Transport</keyword>
<feature type="transmembrane region" description="Helical" evidence="8">
    <location>
        <begin position="188"/>
        <end position="207"/>
    </location>
</feature>
<evidence type="ECO:0000256" key="6">
    <source>
        <dbReference type="ARBA" id="ARBA00022989"/>
    </source>
</evidence>
<feature type="transmembrane region" description="Helical" evidence="8">
    <location>
        <begin position="142"/>
        <end position="160"/>
    </location>
</feature>
<dbReference type="PANTHER" id="PTHR30047:SF7">
    <property type="entry name" value="HIGH-AFFINITY CHOLINE TRANSPORT PROTEIN"/>
    <property type="match status" value="1"/>
</dbReference>
<proteinExistence type="inferred from homology"/>
<evidence type="ECO:0000313" key="9">
    <source>
        <dbReference type="EMBL" id="PRH84230.1"/>
    </source>
</evidence>
<dbReference type="GO" id="GO:0022857">
    <property type="term" value="F:transmembrane transporter activity"/>
    <property type="evidence" value="ECO:0007669"/>
    <property type="project" value="InterPro"/>
</dbReference>
<feature type="transmembrane region" description="Helical" evidence="8">
    <location>
        <begin position="46"/>
        <end position="66"/>
    </location>
</feature>
<keyword evidence="7 8" id="KW-0472">Membrane</keyword>
<feature type="transmembrane region" description="Helical" evidence="8">
    <location>
        <begin position="441"/>
        <end position="462"/>
    </location>
</feature>
<feature type="transmembrane region" description="Helical" evidence="8">
    <location>
        <begin position="468"/>
        <end position="488"/>
    </location>
</feature>
<feature type="transmembrane region" description="Helical" evidence="8">
    <location>
        <begin position="86"/>
        <end position="107"/>
    </location>
</feature>
<accession>A0A2S9Q4I9</accession>
<keyword evidence="4" id="KW-1003">Cell membrane</keyword>
<evidence type="ECO:0000256" key="1">
    <source>
        <dbReference type="ARBA" id="ARBA00004651"/>
    </source>
</evidence>
<keyword evidence="6 8" id="KW-1133">Transmembrane helix</keyword>
<evidence type="ECO:0000313" key="10">
    <source>
        <dbReference type="Proteomes" id="UP000237682"/>
    </source>
</evidence>
<comment type="subcellular location">
    <subcellularLocation>
        <location evidence="1">Cell membrane</location>
        <topology evidence="1">Multi-pass membrane protein</topology>
    </subcellularLocation>
</comment>
<sequence length="511" mass="54669">MLRGSDSGVFWPALIIVVGFVLWGTLFPASLTSVATATLNGIIHTFGWSFVVSTAFFLVFAGFLAFSRFGRIKLGHDDEKPEFSTVSWVCMMFSVGMGIGLMFWGVAEPVSHFGAPPHGLAQPQSKEAAIVAMQYAYFHWALHPWAIYAVVGLALAYFSYRRDLPTLMSSAFQPLIGDRVHGPIGRTIDVLAIIATLFGTATSLGLGAQQINSGMNYLWGTGESPTIALSIIAVLSVLFILSAVSGVGQGIQFLSNMNMVIAVLLLFFLAVFGPTVFIFDTLIESLGYYLSDLVSMSFRTAAFSDGKWLANWTIFYWAWWISWAPFVGVFIARISRGRTIREFVVGVLLIPSAVTFIWFTIMGGTALHSELMGAGGLVEAVKDQGAPVSLFALLAQYPMATVTSTIAMFLVAIFFVSGADAASVVMGMLSSRGAPHPQAGIVVLWGLLAGASACVLLVMGGLAGLQTASIIAAAPFLLVMIGLCVSLWKGLLDELETHAVLHDAKAVQSAE</sequence>